<reference evidence="1" key="2">
    <citation type="journal article" date="2015" name="Fish Shellfish Immunol.">
        <title>Early steps in the European eel (Anguilla anguilla)-Vibrio vulnificus interaction in the gills: Role of the RtxA13 toxin.</title>
        <authorList>
            <person name="Callol A."/>
            <person name="Pajuelo D."/>
            <person name="Ebbesson L."/>
            <person name="Teles M."/>
            <person name="MacKenzie S."/>
            <person name="Amaro C."/>
        </authorList>
    </citation>
    <scope>NUCLEOTIDE SEQUENCE</scope>
</reference>
<dbReference type="AlphaFoldDB" id="A0A0E9T4B1"/>
<proteinExistence type="predicted"/>
<dbReference type="EMBL" id="GBXM01061089">
    <property type="protein sequence ID" value="JAH47488.1"/>
    <property type="molecule type" value="Transcribed_RNA"/>
</dbReference>
<sequence>MLRCSLRGANQGMSKITVVRSSIMHVGMSTS</sequence>
<evidence type="ECO:0000313" key="1">
    <source>
        <dbReference type="EMBL" id="JAH47488.1"/>
    </source>
</evidence>
<accession>A0A0E9T4B1</accession>
<name>A0A0E9T4B1_ANGAN</name>
<protein>
    <submittedName>
        <fullName evidence="1">Uncharacterized protein</fullName>
    </submittedName>
</protein>
<reference evidence="1" key="1">
    <citation type="submission" date="2014-11" db="EMBL/GenBank/DDBJ databases">
        <authorList>
            <person name="Amaro Gonzalez C."/>
        </authorList>
    </citation>
    <scope>NUCLEOTIDE SEQUENCE</scope>
</reference>
<organism evidence="1">
    <name type="scientific">Anguilla anguilla</name>
    <name type="common">European freshwater eel</name>
    <name type="synonym">Muraena anguilla</name>
    <dbReference type="NCBI Taxonomy" id="7936"/>
    <lineage>
        <taxon>Eukaryota</taxon>
        <taxon>Metazoa</taxon>
        <taxon>Chordata</taxon>
        <taxon>Craniata</taxon>
        <taxon>Vertebrata</taxon>
        <taxon>Euteleostomi</taxon>
        <taxon>Actinopterygii</taxon>
        <taxon>Neopterygii</taxon>
        <taxon>Teleostei</taxon>
        <taxon>Anguilliformes</taxon>
        <taxon>Anguillidae</taxon>
        <taxon>Anguilla</taxon>
    </lineage>
</organism>